<dbReference type="GO" id="GO:0000124">
    <property type="term" value="C:SAGA complex"/>
    <property type="evidence" value="ECO:0007669"/>
    <property type="project" value="InterPro"/>
</dbReference>
<dbReference type="PANTHER" id="PTHR13526:SF8">
    <property type="entry name" value="TRANSCRIPTION FACTOR SPT20 HOMOLOG"/>
    <property type="match status" value="1"/>
</dbReference>
<feature type="compositionally biased region" description="Basic and acidic residues" evidence="2">
    <location>
        <begin position="59"/>
        <end position="71"/>
    </location>
</feature>
<reference evidence="4" key="2">
    <citation type="submission" date="2014-07" db="EMBL/GenBank/DDBJ databases">
        <authorList>
            <person name="Hull J."/>
        </authorList>
    </citation>
    <scope>NUCLEOTIDE SEQUENCE</scope>
</reference>
<sequence length="450" mass="50344">MQSLQLANDELSNNVEFDFNEVTGIEEVEVVEICDGVNEFDWRIDTPEASIEPPLDEDLEHHNPNQKEQNQEPHSSANSSSILRRLQHVHNKEPHCPQTFPFLNSGQSSNLLEKLVLKNQLNMVTVTLYPGEKPYSLRLVASGGKLIQESDQPVTQDSLLEYIDKQELPPFLAEEWDQVFPQLFYNGCVIVSLRDLRLSNAPALRCTILKPHTQSIISDVNTIVSSKSGYTNRERASVESYLFNSVQGDLCLDPSLKTGIRRLNHHFCDYALHSSPLSKSIARNEQRLKRKRKVQYSSMPLLDFLSKKRVKEKRSKEPVEEKLVNKKLGHSSHCAVPAGPSTAFTITSLAPRPVGTMWAFKLAKPGPADEVSGSSAASQTFLIKEEASIEAPMPIKGVDYHSSSQISVNIIQDVSVSTHPLSSTANGVAIKKKEKKKKKKHVYEEITAKV</sequence>
<feature type="region of interest" description="Disordered" evidence="2">
    <location>
        <begin position="45"/>
        <end position="81"/>
    </location>
</feature>
<evidence type="ECO:0000256" key="2">
    <source>
        <dbReference type="SAM" id="MobiDB-lite"/>
    </source>
</evidence>
<dbReference type="GO" id="GO:0006357">
    <property type="term" value="P:regulation of transcription by RNA polymerase II"/>
    <property type="evidence" value="ECO:0007669"/>
    <property type="project" value="TreeGrafter"/>
</dbReference>
<organism evidence="4">
    <name type="scientific">Lygus hesperus</name>
    <name type="common">Western plant bug</name>
    <dbReference type="NCBI Taxonomy" id="30085"/>
    <lineage>
        <taxon>Eukaryota</taxon>
        <taxon>Metazoa</taxon>
        <taxon>Ecdysozoa</taxon>
        <taxon>Arthropoda</taxon>
        <taxon>Hexapoda</taxon>
        <taxon>Insecta</taxon>
        <taxon>Pterygota</taxon>
        <taxon>Neoptera</taxon>
        <taxon>Paraneoptera</taxon>
        <taxon>Hemiptera</taxon>
        <taxon>Heteroptera</taxon>
        <taxon>Panheteroptera</taxon>
        <taxon>Cimicomorpha</taxon>
        <taxon>Miridae</taxon>
        <taxon>Mirini</taxon>
        <taxon>Lygus</taxon>
    </lineage>
</organism>
<accession>A0A0A9WFL1</accession>
<evidence type="ECO:0000313" key="5">
    <source>
        <dbReference type="EMBL" id="JAG03621.1"/>
    </source>
</evidence>
<feature type="domain" description="Spt20-like SEP" evidence="3">
    <location>
        <begin position="126"/>
        <end position="258"/>
    </location>
</feature>
<name>A0A0A9WFL1_LYGHE</name>
<comment type="similarity">
    <text evidence="1">Belongs to the SPT20 family.</text>
</comment>
<dbReference type="PANTHER" id="PTHR13526">
    <property type="entry name" value="TRANSCRIPTION FACTOR SPT20 HOMOLOG"/>
    <property type="match status" value="1"/>
</dbReference>
<proteinExistence type="inferred from homology"/>
<evidence type="ECO:0000256" key="1">
    <source>
        <dbReference type="ARBA" id="ARBA00009112"/>
    </source>
</evidence>
<dbReference type="AlphaFoldDB" id="A0A0A9WFL1"/>
<evidence type="ECO:0000313" key="4">
    <source>
        <dbReference type="EMBL" id="JAG03620.1"/>
    </source>
</evidence>
<dbReference type="EMBL" id="GBHO01039984">
    <property type="protein sequence ID" value="JAG03620.1"/>
    <property type="molecule type" value="Transcribed_RNA"/>
</dbReference>
<evidence type="ECO:0000259" key="3">
    <source>
        <dbReference type="Pfam" id="PF12090"/>
    </source>
</evidence>
<protein>
    <submittedName>
        <fullName evidence="4">Protein FAM48A</fullName>
    </submittedName>
</protein>
<dbReference type="InterPro" id="IPR046468">
    <property type="entry name" value="Spt20-like_SEP"/>
</dbReference>
<dbReference type="EMBL" id="GBHO01039983">
    <property type="protein sequence ID" value="JAG03621.1"/>
    <property type="molecule type" value="Transcribed_RNA"/>
</dbReference>
<gene>
    <name evidence="4" type="primary">Fam48a_1</name>
    <name evidence="5" type="synonym">Fam48a_2</name>
    <name evidence="4" type="ORF">CM83_32340</name>
    <name evidence="5" type="ORF">CM83_32341</name>
</gene>
<dbReference type="InterPro" id="IPR021950">
    <property type="entry name" value="Spt20"/>
</dbReference>
<reference evidence="4" key="1">
    <citation type="journal article" date="2014" name="PLoS ONE">
        <title>Transcriptome-Based Identification of ABC Transporters in the Western Tarnished Plant Bug Lygus hesperus.</title>
        <authorList>
            <person name="Hull J.J."/>
            <person name="Chaney K."/>
            <person name="Geib S.M."/>
            <person name="Fabrick J.A."/>
            <person name="Brent C.S."/>
            <person name="Walsh D."/>
            <person name="Lavine L.C."/>
        </authorList>
    </citation>
    <scope>NUCLEOTIDE SEQUENCE</scope>
</reference>
<dbReference type="GO" id="GO:0003712">
    <property type="term" value="F:transcription coregulator activity"/>
    <property type="evidence" value="ECO:0007669"/>
    <property type="project" value="InterPro"/>
</dbReference>
<dbReference type="Pfam" id="PF12090">
    <property type="entry name" value="Spt20_SEP"/>
    <property type="match status" value="1"/>
</dbReference>
<feature type="compositionally biased region" description="Polar residues" evidence="2">
    <location>
        <begin position="72"/>
        <end position="81"/>
    </location>
</feature>